<dbReference type="AlphaFoldDB" id="A0A8W8MEZ4"/>
<comment type="similarity">
    <text evidence="2 10">Belongs to the CUT homeobox family.</text>
</comment>
<accession>A0A8W8MEZ4</accession>
<evidence type="ECO:0000256" key="2">
    <source>
        <dbReference type="ARBA" id="ARBA00008190"/>
    </source>
</evidence>
<feature type="region of interest" description="Disordered" evidence="11">
    <location>
        <begin position="594"/>
        <end position="647"/>
    </location>
</feature>
<evidence type="ECO:0000256" key="5">
    <source>
        <dbReference type="ARBA" id="ARBA00023155"/>
    </source>
</evidence>
<evidence type="ECO:0000256" key="3">
    <source>
        <dbReference type="ARBA" id="ARBA00023015"/>
    </source>
</evidence>
<feature type="compositionally biased region" description="Polar residues" evidence="11">
    <location>
        <begin position="345"/>
        <end position="360"/>
    </location>
</feature>
<dbReference type="InterPro" id="IPR010982">
    <property type="entry name" value="Lambda_DNA-bd_dom_sf"/>
</dbReference>
<dbReference type="Pfam" id="PF02376">
    <property type="entry name" value="CUT"/>
    <property type="match status" value="1"/>
</dbReference>
<sequence>MRGSKREAVEILRSLMDPSVAESLQALERTAAWVNQVAQMRQMSSFQDIKEDSMGDSNPDRDAYSDKDFDDIPDSYEGLQVNYDRETFESSDGSRQADAGSSSTMDFVDIPATVQEFKAALESSGISQRFAAKFIMDSTSQGNLSFLLEKGKSKHWSELSCRGRLPYIRMRRWLDSPEEQRITLSQLSMTKEFKKTGPKDGSGRRGKFTLFQLMVLCRFFEEDQNPSLNTRMLLAEKLLVSLERITIWFQNQRARGFPAKRVLCLMSVDRQNAESEKAEFGRKYKNIQDDIQKRTQALTGALQNMAGTTAPSPTLNGTESNLSSSYFNGLSTETQSPSAGPRTMDLSSAPGSVRSLSASPHLSQRYKPYDIPPVWGNSDRYGNFTNYLLQQTTSSAGNSIQNPNVIQSDESNASMKKELGDLGMNLTPGRNLPEKSSGSTDPRPAFLVQNMVNSSSVFSRPYPHNAYQLGNIGQNGVPEKEGITMTKSSDFQIPISPAPKMSEMEMTSSKKQEKITNGNVGSISDHGDESNGPQSLRTIVKEEPKGDQGHIGSSVYNNHSPPTNNFSYDYPMGNHLNGHVNFASIKVENVEDDVNMSKPDRITASQSERSGKINGAYERAPSSPSLTNGRALNSELASMKKEVDRFN</sequence>
<evidence type="ECO:0000313" key="14">
    <source>
        <dbReference type="EnsemblMetazoa" id="G32459.3:cds"/>
    </source>
</evidence>
<feature type="compositionally biased region" description="Polar residues" evidence="11">
    <location>
        <begin position="622"/>
        <end position="631"/>
    </location>
</feature>
<feature type="region of interest" description="Disordered" evidence="11">
    <location>
        <begin position="508"/>
        <end position="570"/>
    </location>
</feature>
<dbReference type="CDD" id="cd00086">
    <property type="entry name" value="homeodomain"/>
    <property type="match status" value="1"/>
</dbReference>
<evidence type="ECO:0000256" key="9">
    <source>
        <dbReference type="RuleBase" id="RU000682"/>
    </source>
</evidence>
<evidence type="ECO:0000259" key="13">
    <source>
        <dbReference type="PROSITE" id="PS51042"/>
    </source>
</evidence>
<dbReference type="OMA" id="RERMVMP"/>
<keyword evidence="3 10" id="KW-0805">Transcription regulation</keyword>
<feature type="compositionally biased region" description="Polar residues" evidence="11">
    <location>
        <begin position="554"/>
        <end position="567"/>
    </location>
</feature>
<dbReference type="InterPro" id="IPR001356">
    <property type="entry name" value="HD"/>
</dbReference>
<dbReference type="SMART" id="SM00389">
    <property type="entry name" value="HOX"/>
    <property type="match status" value="1"/>
</dbReference>
<evidence type="ECO:0000259" key="12">
    <source>
        <dbReference type="PROSITE" id="PS50071"/>
    </source>
</evidence>
<evidence type="ECO:0000256" key="7">
    <source>
        <dbReference type="ARBA" id="ARBA00023242"/>
    </source>
</evidence>
<name>A0A8W8MEZ4_MAGGI</name>
<evidence type="ECO:0000313" key="15">
    <source>
        <dbReference type="Proteomes" id="UP000005408"/>
    </source>
</evidence>
<dbReference type="EnsemblMetazoa" id="G32459.3">
    <property type="protein sequence ID" value="G32459.3:cds"/>
    <property type="gene ID" value="G32459"/>
</dbReference>
<evidence type="ECO:0000256" key="4">
    <source>
        <dbReference type="ARBA" id="ARBA00023125"/>
    </source>
</evidence>
<dbReference type="Gene3D" id="1.10.10.60">
    <property type="entry name" value="Homeodomain-like"/>
    <property type="match status" value="1"/>
</dbReference>
<dbReference type="PROSITE" id="PS51042">
    <property type="entry name" value="CUT"/>
    <property type="match status" value="1"/>
</dbReference>
<feature type="compositionally biased region" description="Basic and acidic residues" evidence="11">
    <location>
        <begin position="48"/>
        <end position="67"/>
    </location>
</feature>
<feature type="domain" description="CUT" evidence="13">
    <location>
        <begin position="99"/>
        <end position="189"/>
    </location>
</feature>
<keyword evidence="6 10" id="KW-0804">Transcription</keyword>
<feature type="region of interest" description="Disordered" evidence="11">
    <location>
        <begin position="47"/>
        <end position="72"/>
    </location>
</feature>
<protein>
    <recommendedName>
        <fullName evidence="10">One cut domain family member</fullName>
    </recommendedName>
</protein>
<dbReference type="InterPro" id="IPR009057">
    <property type="entry name" value="Homeodomain-like_sf"/>
</dbReference>
<feature type="domain" description="Homeobox" evidence="12">
    <location>
        <begin position="199"/>
        <end position="255"/>
    </location>
</feature>
<feature type="compositionally biased region" description="Basic and acidic residues" evidence="11">
    <location>
        <begin position="539"/>
        <end position="548"/>
    </location>
</feature>
<proteinExistence type="inferred from homology"/>
<dbReference type="SUPFAM" id="SSF47413">
    <property type="entry name" value="lambda repressor-like DNA-binding domains"/>
    <property type="match status" value="1"/>
</dbReference>
<dbReference type="Proteomes" id="UP000005408">
    <property type="component" value="Unassembled WGS sequence"/>
</dbReference>
<evidence type="ECO:0000256" key="10">
    <source>
        <dbReference type="RuleBase" id="RU361129"/>
    </source>
</evidence>
<evidence type="ECO:0000256" key="1">
    <source>
        <dbReference type="ARBA" id="ARBA00004123"/>
    </source>
</evidence>
<dbReference type="InterPro" id="IPR003350">
    <property type="entry name" value="CUT_dom"/>
</dbReference>
<feature type="compositionally biased region" description="Polar residues" evidence="11">
    <location>
        <begin position="309"/>
        <end position="338"/>
    </location>
</feature>
<feature type="DNA-binding region" description="Homeobox" evidence="8">
    <location>
        <begin position="201"/>
        <end position="256"/>
    </location>
</feature>
<dbReference type="OrthoDB" id="6159439at2759"/>
<dbReference type="PROSITE" id="PS50071">
    <property type="entry name" value="HOMEOBOX_2"/>
    <property type="match status" value="1"/>
</dbReference>
<dbReference type="GO" id="GO:0003677">
    <property type="term" value="F:DNA binding"/>
    <property type="evidence" value="ECO:0007669"/>
    <property type="project" value="UniProtKB-UniRule"/>
</dbReference>
<feature type="region of interest" description="Disordered" evidence="11">
    <location>
        <begin position="309"/>
        <end position="360"/>
    </location>
</feature>
<reference evidence="14" key="1">
    <citation type="submission" date="2022-08" db="UniProtKB">
        <authorList>
            <consortium name="EnsemblMetazoa"/>
        </authorList>
    </citation>
    <scope>IDENTIFICATION</scope>
    <source>
        <strain evidence="14">05x7-T-G4-1.051#20</strain>
    </source>
</reference>
<keyword evidence="4 8" id="KW-0238">DNA-binding</keyword>
<dbReference type="GO" id="GO:0005634">
    <property type="term" value="C:nucleus"/>
    <property type="evidence" value="ECO:0007669"/>
    <property type="project" value="UniProtKB-SubCell"/>
</dbReference>
<dbReference type="SUPFAM" id="SSF46689">
    <property type="entry name" value="Homeodomain-like"/>
    <property type="match status" value="1"/>
</dbReference>
<comment type="subcellular location">
    <subcellularLocation>
        <location evidence="1 8 9">Nucleus</location>
    </subcellularLocation>
</comment>
<keyword evidence="5 8" id="KW-0371">Homeobox</keyword>
<keyword evidence="15" id="KW-1185">Reference proteome</keyword>
<evidence type="ECO:0000256" key="6">
    <source>
        <dbReference type="ARBA" id="ARBA00023163"/>
    </source>
</evidence>
<dbReference type="SMART" id="SM01109">
    <property type="entry name" value="CUT"/>
    <property type="match status" value="1"/>
</dbReference>
<organism evidence="14 15">
    <name type="scientific">Magallana gigas</name>
    <name type="common">Pacific oyster</name>
    <name type="synonym">Crassostrea gigas</name>
    <dbReference type="NCBI Taxonomy" id="29159"/>
    <lineage>
        <taxon>Eukaryota</taxon>
        <taxon>Metazoa</taxon>
        <taxon>Spiralia</taxon>
        <taxon>Lophotrochozoa</taxon>
        <taxon>Mollusca</taxon>
        <taxon>Bivalvia</taxon>
        <taxon>Autobranchia</taxon>
        <taxon>Pteriomorphia</taxon>
        <taxon>Ostreida</taxon>
        <taxon>Ostreoidea</taxon>
        <taxon>Ostreidae</taxon>
        <taxon>Magallana</taxon>
    </lineage>
</organism>
<keyword evidence="7 8" id="KW-0539">Nucleus</keyword>
<feature type="compositionally biased region" description="Basic and acidic residues" evidence="11">
    <location>
        <begin position="638"/>
        <end position="647"/>
    </location>
</feature>
<dbReference type="Pfam" id="PF00046">
    <property type="entry name" value="Homeodomain"/>
    <property type="match status" value="1"/>
</dbReference>
<evidence type="ECO:0000256" key="11">
    <source>
        <dbReference type="SAM" id="MobiDB-lite"/>
    </source>
</evidence>
<dbReference type="Gene3D" id="1.10.260.40">
    <property type="entry name" value="lambda repressor-like DNA-binding domains"/>
    <property type="match status" value="1"/>
</dbReference>
<evidence type="ECO:0000256" key="8">
    <source>
        <dbReference type="PROSITE-ProRule" id="PRU00108"/>
    </source>
</evidence>